<keyword evidence="4" id="KW-0675">Receptor</keyword>
<feature type="disulfide bond" evidence="9">
    <location>
        <begin position="185"/>
        <end position="246"/>
    </location>
</feature>
<keyword evidence="3 9" id="KW-1015">Disulfide bond</keyword>
<keyword evidence="2" id="KW-0677">Repeat</keyword>
<dbReference type="EMBL" id="JAUCMX010000018">
    <property type="protein sequence ID" value="KAK3517763.1"/>
    <property type="molecule type" value="Genomic_DNA"/>
</dbReference>
<reference evidence="11" key="1">
    <citation type="submission" date="2023-06" db="EMBL/GenBank/DDBJ databases">
        <title>Male Hemibagrus guttatus genome.</title>
        <authorList>
            <person name="Bian C."/>
        </authorList>
    </citation>
    <scope>NUCLEOTIDE SEQUENCE</scope>
    <source>
        <strain evidence="11">Male_cb2023</strain>
        <tissue evidence="11">Muscle</tissue>
    </source>
</reference>
<evidence type="ECO:0000256" key="9">
    <source>
        <dbReference type="PROSITE-ProRule" id="PRU00196"/>
    </source>
</evidence>
<feature type="disulfide bond" evidence="9">
    <location>
        <begin position="490"/>
        <end position="500"/>
    </location>
</feature>
<keyword evidence="5" id="KW-0325">Glycoprotein</keyword>
<feature type="disulfide bond" evidence="9">
    <location>
        <begin position="643"/>
        <end position="707"/>
    </location>
</feature>
<feature type="domain" description="SRCR" evidence="10">
    <location>
        <begin position="843"/>
        <end position="937"/>
    </location>
</feature>
<comment type="caution">
    <text evidence="11">The sequence shown here is derived from an EMBL/GenBank/DDBJ whole genome shotgun (WGS) entry which is preliminary data.</text>
</comment>
<comment type="subunit">
    <text evidence="7">Interacts with LGALS1 and laminin.</text>
</comment>
<comment type="caution">
    <text evidence="9">Lacks conserved residue(s) required for the propagation of feature annotation.</text>
</comment>
<evidence type="ECO:0000256" key="3">
    <source>
        <dbReference type="ARBA" id="ARBA00023157"/>
    </source>
</evidence>
<feature type="disulfide bond" evidence="9">
    <location>
        <begin position="798"/>
        <end position="808"/>
    </location>
</feature>
<dbReference type="InterPro" id="IPR001190">
    <property type="entry name" value="SRCR"/>
</dbReference>
<feature type="disulfide bond" evidence="9">
    <location>
        <begin position="576"/>
        <end position="586"/>
    </location>
</feature>
<dbReference type="PANTHER" id="PTHR19331:SF468">
    <property type="entry name" value="SCAVENGER RECEPTOR CYSTEINE-RICH TYPE 1 PROTEIN M160"/>
    <property type="match status" value="1"/>
</dbReference>
<dbReference type="AlphaFoldDB" id="A0AAE0UU38"/>
<name>A0AAE0UU38_9TELE</name>
<dbReference type="PROSITE" id="PS00420">
    <property type="entry name" value="SRCR_1"/>
    <property type="match status" value="4"/>
</dbReference>
<evidence type="ECO:0000313" key="11">
    <source>
        <dbReference type="EMBL" id="KAK3517763.1"/>
    </source>
</evidence>
<dbReference type="SMART" id="SM00202">
    <property type="entry name" value="SR"/>
    <property type="match status" value="10"/>
</dbReference>
<keyword evidence="1" id="KW-0732">Signal</keyword>
<accession>A0AAE0UU38</accession>
<dbReference type="FunFam" id="3.10.250.10:FF:000006">
    <property type="entry name" value="neurotrypsin isoform X2"/>
    <property type="match status" value="1"/>
</dbReference>
<feature type="disulfide bond" evidence="9">
    <location>
        <begin position="216"/>
        <end position="226"/>
    </location>
</feature>
<comment type="function">
    <text evidence="6">Binds to extracellular matrix proteins. Binds to pathogen-associated molecular patterns (PAMPs) present on the cell walls of Gram-positive and Gram-negative bacteria and fungi, behaving as a pattern recognition receptor (PRR). Induces bacterial and fungal aggregation and subsequent inhibition of PAMP-induced cytokine release. Does not possess intrinsic bactericidal activity. May play a role in the innate defense and homeostasis of certain epithelial surfaces.</text>
</comment>
<feature type="disulfide bond" evidence="9">
    <location>
        <begin position="1029"/>
        <end position="1039"/>
    </location>
</feature>
<evidence type="ECO:0000256" key="4">
    <source>
        <dbReference type="ARBA" id="ARBA00023170"/>
    </source>
</evidence>
<organism evidence="11 12">
    <name type="scientific">Hemibagrus guttatus</name>
    <dbReference type="NCBI Taxonomy" id="175788"/>
    <lineage>
        <taxon>Eukaryota</taxon>
        <taxon>Metazoa</taxon>
        <taxon>Chordata</taxon>
        <taxon>Craniata</taxon>
        <taxon>Vertebrata</taxon>
        <taxon>Euteleostomi</taxon>
        <taxon>Actinopterygii</taxon>
        <taxon>Neopterygii</taxon>
        <taxon>Teleostei</taxon>
        <taxon>Ostariophysi</taxon>
        <taxon>Siluriformes</taxon>
        <taxon>Bagridae</taxon>
        <taxon>Hemibagrus</taxon>
    </lineage>
</organism>
<evidence type="ECO:0000256" key="6">
    <source>
        <dbReference type="ARBA" id="ARBA00058074"/>
    </source>
</evidence>
<evidence type="ECO:0000313" key="12">
    <source>
        <dbReference type="Proteomes" id="UP001274896"/>
    </source>
</evidence>
<dbReference type="FunFam" id="3.10.250.10:FF:000009">
    <property type="entry name" value="WC1"/>
    <property type="match status" value="4"/>
</dbReference>
<feature type="disulfide bond" evidence="9">
    <location>
        <begin position="656"/>
        <end position="717"/>
    </location>
</feature>
<protein>
    <recommendedName>
        <fullName evidence="8">Soluble scavenger receptor cysteine-rich domain-containing protein SSC5D</fullName>
    </recommendedName>
</protein>
<feature type="disulfide bond" evidence="9">
    <location>
        <begin position="767"/>
        <end position="828"/>
    </location>
</feature>
<sequence length="1062" mass="115954">VRLVGGSRCSGRVEVLHEKTWSSVCDDDFDNQDAEVVCRDLGCGPFVKMLGAAAFGRGKSQVWGKELQCKGTESQIQFCPTREHNCSHYSDVGLVCAGKCCNLHLLSLIFLSYLRIFFPYLSKILLHVMSLHHSCLLMSILSCTDNVRLVDGGSRCAGRVEVLHREKWGTVCNDNWNIKAAAVVCRELGCGEAIDALHHSHFGSGSGFIWMDDVSCTGSESTLKNCGSVEFGKHNCDHDKDAGVICSGAVKLVDGGSQCAGRVEVFYRGQWGTVCNDYFNKKVATVVCKELGCSDVIEIPGKAHFGQGSGPVWMVVEECRVRLVGGSHCSGRVEILHEKTWATVCGAAFRQQDAEVVCRELGCGSPEEVLGADAFGSGEGLVWEKEFQCSGTESQIHFCPTSLLKHNCSHSSDVGLVCAAGVRLVDGGSRCAGRVEVSHRGGWGTVCVDTWDMGAATVVCRELGCGEAVDTFDNAYLGPGSGPILMDVYCTGSESTLKNCGSSHREPRLIDGPHLCSGRVEVFTGNTWATVYDAEFDQQDAEIVCRELGCGLPVQVVRASAFGKGKSQVWIKELQCRGNESQIYFCQGSFTLEHNCSHENDVGLICSALSVCPGHTDARLVNSMDSCSGRVELKYLDTWGTICAVNWNMRAANVLCEQLNCGSAVAVVEADWFEAGIGQIWADIFECQGNETHLSQCPISSWSRAACSHKQDAGVICNGVFNRTYSSIRLVDSGGDDCAGRLEVLHNGSWGTVRHDLWDIKDAQVVCRQLQCGVALRDHVLSWFGPGTGPIWLNQVECTGKEEALWDCQFQFSEEKESGHQEDVGIVCSVQKVNLLPAEFKEIRLTEGCKGNLEVFYNGTWGNVCENGIDEETASLICRELNCGTTGTEYWSNARLKFAPNWLDDLKCRKHDATLWHCQSSPWRNNKCNRVAHITCTGCVKMADVFSCGMCAICVEHLPLRLSGGEGDCSGRLELYYNATWGTICSDQWDIEDAQVVCRQLGCGQALRADRNALFGAGEGVIWLNRVNCRGNEIHVWDCLFSLKNHTDCFHRQDAGVTCAGL</sequence>
<dbReference type="PRINTS" id="PR00258">
    <property type="entry name" value="SPERACTRCPTR"/>
</dbReference>
<dbReference type="PANTHER" id="PTHR19331">
    <property type="entry name" value="SCAVENGER RECEPTOR DOMAIN-CONTAINING"/>
    <property type="match status" value="1"/>
</dbReference>
<feature type="disulfide bond" evidence="9">
    <location>
        <begin position="687"/>
        <end position="697"/>
    </location>
</feature>
<dbReference type="GO" id="GO:0016020">
    <property type="term" value="C:membrane"/>
    <property type="evidence" value="ECO:0007669"/>
    <property type="project" value="InterPro"/>
</dbReference>
<evidence type="ECO:0000256" key="7">
    <source>
        <dbReference type="ARBA" id="ARBA00064153"/>
    </source>
</evidence>
<dbReference type="FunFam" id="3.10.250.10:FF:000013">
    <property type="entry name" value="CD163 molecule like 1"/>
    <property type="match status" value="2"/>
</dbReference>
<dbReference type="Gene3D" id="3.10.250.10">
    <property type="entry name" value="SRCR-like domain"/>
    <property type="match status" value="10"/>
</dbReference>
<feature type="disulfide bond" evidence="9">
    <location>
        <begin position="545"/>
        <end position="606"/>
    </location>
</feature>
<feature type="domain" description="SRCR" evidence="10">
    <location>
        <begin position="1"/>
        <end position="97"/>
    </location>
</feature>
<evidence type="ECO:0000256" key="1">
    <source>
        <dbReference type="ARBA" id="ARBA00022729"/>
    </source>
</evidence>
<feature type="disulfide bond" evidence="9">
    <location>
        <begin position="389"/>
        <end position="399"/>
    </location>
</feature>
<evidence type="ECO:0000256" key="5">
    <source>
        <dbReference type="ARBA" id="ARBA00023180"/>
    </source>
</evidence>
<dbReference type="FunFam" id="3.10.250.10:FF:000012">
    <property type="entry name" value="CD163 molecule like 1"/>
    <property type="match status" value="1"/>
</dbReference>
<feature type="disulfide bond" evidence="9">
    <location>
        <begin position="69"/>
        <end position="79"/>
    </location>
</feature>
<feature type="domain" description="SRCR" evidence="10">
    <location>
        <begin position="321"/>
        <end position="419"/>
    </location>
</feature>
<dbReference type="InterPro" id="IPR036772">
    <property type="entry name" value="SRCR-like_dom_sf"/>
</dbReference>
<keyword evidence="12" id="KW-1185">Reference proteome</keyword>
<gene>
    <name evidence="11" type="ORF">QTP70_018335</name>
</gene>
<feature type="domain" description="SRCR" evidence="10">
    <location>
        <begin position="147"/>
        <end position="247"/>
    </location>
</feature>
<feature type="domain" description="SRCR" evidence="10">
    <location>
        <begin position="422"/>
        <end position="546"/>
    </location>
</feature>
<feature type="domain" description="SRCR" evidence="10">
    <location>
        <begin position="618"/>
        <end position="718"/>
    </location>
</feature>
<dbReference type="PROSITE" id="PS50287">
    <property type="entry name" value="SRCR_2"/>
    <property type="match status" value="10"/>
</dbReference>
<feature type="disulfide bond" evidence="9">
    <location>
        <begin position="908"/>
        <end position="918"/>
    </location>
</feature>
<proteinExistence type="predicted"/>
<evidence type="ECO:0000256" key="2">
    <source>
        <dbReference type="ARBA" id="ARBA00022737"/>
    </source>
</evidence>
<feature type="disulfide bond" evidence="9">
    <location>
        <begin position="985"/>
        <end position="1049"/>
    </location>
</feature>
<feature type="disulfide bond" evidence="9">
    <location>
        <begin position="172"/>
        <end position="236"/>
    </location>
</feature>
<feature type="domain" description="SRCR" evidence="10">
    <location>
        <begin position="542"/>
        <end position="607"/>
    </location>
</feature>
<dbReference type="Proteomes" id="UP001274896">
    <property type="component" value="Unassembled WGS sequence"/>
</dbReference>
<feature type="non-terminal residue" evidence="11">
    <location>
        <position position="1"/>
    </location>
</feature>
<evidence type="ECO:0000256" key="8">
    <source>
        <dbReference type="ARBA" id="ARBA00069168"/>
    </source>
</evidence>
<feature type="domain" description="SRCR" evidence="10">
    <location>
        <begin position="250"/>
        <end position="320"/>
    </location>
</feature>
<dbReference type="FunFam" id="3.10.250.10:FF:000007">
    <property type="entry name" value="Soluble scavenger receptor cysteine-rich domain-containing protein SSC5D"/>
    <property type="match status" value="1"/>
</dbReference>
<feature type="domain" description="SRCR" evidence="10">
    <location>
        <begin position="728"/>
        <end position="829"/>
    </location>
</feature>
<feature type="disulfide bond" evidence="9">
    <location>
        <begin position="998"/>
        <end position="1059"/>
    </location>
</feature>
<dbReference type="SUPFAM" id="SSF56487">
    <property type="entry name" value="SRCR-like"/>
    <property type="match status" value="10"/>
</dbReference>
<dbReference type="FunFam" id="3.10.250.10:FF:000002">
    <property type="entry name" value="Scavenger receptor cysteine-rich type 1 protein M130"/>
    <property type="match status" value="1"/>
</dbReference>
<dbReference type="Pfam" id="PF00530">
    <property type="entry name" value="SRCR"/>
    <property type="match status" value="10"/>
</dbReference>
<feature type="domain" description="SRCR" evidence="10">
    <location>
        <begin position="960"/>
        <end position="1060"/>
    </location>
</feature>
<evidence type="ECO:0000259" key="10">
    <source>
        <dbReference type="PROSITE" id="PS50287"/>
    </source>
</evidence>